<dbReference type="CDD" id="cd10227">
    <property type="entry name" value="ASKHA_NBD_ParM-like"/>
    <property type="match status" value="1"/>
</dbReference>
<proteinExistence type="predicted"/>
<dbReference type="Proteomes" id="UP000629098">
    <property type="component" value="Unassembled WGS sequence"/>
</dbReference>
<dbReference type="SUPFAM" id="SSF53067">
    <property type="entry name" value="Actin-like ATPase domain"/>
    <property type="match status" value="2"/>
</dbReference>
<sequence length="348" mass="38253">MTQALKTASKPTLEKVAYSATGLDVGNGSVKIAIANQEKRIPSYIEYVSELRQALPGYVEYVGGDRNNLINKKWVGGYEAFNLTRRSKKVEQVSNKVSGKPDYALQLLLSSLSEFDLVSPIRLAMCVSIHDYSALGNDLSKALFGNHKVRFHLTGEPIEIEIKVLNVLEEGRAAIFAHYGDVNFDFENGETVLFDLGNGTTAVTALSRGGRFVDRRYENIGVQALIDAIANSTELKNRLRVKNLKPLEHIVREGIESGKFLYGSTQIDFEDIYFEAVQKWALTALSPVVRTAQDWMATAKNLICIGGGSMLPGVDEALADLGIKALPDGVWSNVRGLKQIAEELLGEQ</sequence>
<gene>
    <name evidence="2" type="ORF">ICL16_00630</name>
</gene>
<dbReference type="InterPro" id="IPR043129">
    <property type="entry name" value="ATPase_NBD"/>
</dbReference>
<evidence type="ECO:0000313" key="3">
    <source>
        <dbReference type="Proteomes" id="UP000629098"/>
    </source>
</evidence>
<accession>A0A8J6XDY6</accession>
<dbReference type="Pfam" id="PF17989">
    <property type="entry name" value="ALP_N"/>
    <property type="match status" value="1"/>
</dbReference>
<feature type="domain" description="Actin-like protein N-terminal" evidence="1">
    <location>
        <begin position="22"/>
        <end position="171"/>
    </location>
</feature>
<comment type="caution">
    <text evidence="2">The sequence shown here is derived from an EMBL/GenBank/DDBJ whole genome shotgun (WGS) entry which is preliminary data.</text>
</comment>
<evidence type="ECO:0000259" key="1">
    <source>
        <dbReference type="Pfam" id="PF17989"/>
    </source>
</evidence>
<keyword evidence="3" id="KW-1185">Reference proteome</keyword>
<organism evidence="2 3">
    <name type="scientific">Iningainema tapete BLCC-T55</name>
    <dbReference type="NCBI Taxonomy" id="2748662"/>
    <lineage>
        <taxon>Bacteria</taxon>
        <taxon>Bacillati</taxon>
        <taxon>Cyanobacteriota</taxon>
        <taxon>Cyanophyceae</taxon>
        <taxon>Nostocales</taxon>
        <taxon>Scytonemataceae</taxon>
        <taxon>Iningainema tapete</taxon>
    </lineage>
</organism>
<dbReference type="RefSeq" id="WP_190824966.1">
    <property type="nucleotide sequence ID" value="NZ_CAWPPI010000007.1"/>
</dbReference>
<reference evidence="2" key="1">
    <citation type="submission" date="2020-09" db="EMBL/GenBank/DDBJ databases">
        <title>Iningainema tapete sp. nov. (Scytonemataceae, Cyanobacteria) from greenhouses in central Florida (USA) produces two types of nodularin with biosynthetic potential for microcystin-LR and anabaenopeptins.</title>
        <authorList>
            <person name="Berthold D.E."/>
            <person name="Lefler F.W."/>
            <person name="Huang I.-S."/>
            <person name="Abdulla H."/>
            <person name="Zimba P.V."/>
            <person name="Laughinghouse H.D. IV."/>
        </authorList>
    </citation>
    <scope>NUCLEOTIDE SEQUENCE</scope>
    <source>
        <strain evidence="2">BLCCT55</strain>
    </source>
</reference>
<dbReference type="InterPro" id="IPR040607">
    <property type="entry name" value="ALP_N"/>
</dbReference>
<dbReference type="EMBL" id="JACXAE010000007">
    <property type="protein sequence ID" value="MBD2770667.1"/>
    <property type="molecule type" value="Genomic_DNA"/>
</dbReference>
<evidence type="ECO:0000313" key="2">
    <source>
        <dbReference type="EMBL" id="MBD2770667.1"/>
    </source>
</evidence>
<protein>
    <submittedName>
        <fullName evidence="2">ParM/StbA family protein</fullName>
    </submittedName>
</protein>
<name>A0A8J6XDY6_9CYAN</name>
<dbReference type="AlphaFoldDB" id="A0A8J6XDY6"/>
<dbReference type="Gene3D" id="3.30.420.40">
    <property type="match status" value="2"/>
</dbReference>